<evidence type="ECO:0000256" key="2">
    <source>
        <dbReference type="ARBA" id="ARBA00004496"/>
    </source>
</evidence>
<evidence type="ECO:0000256" key="4">
    <source>
        <dbReference type="ARBA" id="ARBA00022614"/>
    </source>
</evidence>
<evidence type="ECO:0000256" key="1">
    <source>
        <dbReference type="ARBA" id="ARBA00004123"/>
    </source>
</evidence>
<dbReference type="InterPro" id="IPR056429">
    <property type="entry name" value="PH_CMIP"/>
</dbReference>
<evidence type="ECO:0000256" key="3">
    <source>
        <dbReference type="ARBA" id="ARBA00022490"/>
    </source>
</evidence>
<keyword evidence="4" id="KW-0433">Leucine-rich repeat</keyword>
<dbReference type="FunFam" id="3.80.10.10:FF:000030">
    <property type="entry name" value="C-Maf-inducing protein-like protein"/>
    <property type="match status" value="1"/>
</dbReference>
<evidence type="ECO:0000256" key="7">
    <source>
        <dbReference type="ARBA" id="ARBA00073282"/>
    </source>
</evidence>
<dbReference type="SUPFAM" id="SSF52047">
    <property type="entry name" value="RNI-like"/>
    <property type="match status" value="1"/>
</dbReference>
<dbReference type="InterPro" id="IPR032675">
    <property type="entry name" value="LRR_dom_sf"/>
</dbReference>
<keyword evidence="5" id="KW-0677">Repeat</keyword>
<dbReference type="GO" id="GO:0005654">
    <property type="term" value="C:nucleoplasm"/>
    <property type="evidence" value="ECO:0007669"/>
    <property type="project" value="TreeGrafter"/>
</dbReference>
<feature type="domain" description="C-Maf-inducing protein PH" evidence="9">
    <location>
        <begin position="56"/>
        <end position="171"/>
    </location>
</feature>
<sequence length="761" mass="85173">MDFNSGGANELHNNQFYQCEENKPLLGEMSEGNNNTKLSAGPCKRSLHHCSSGGMRYKLLHEGDIQVCVVKHPRTFLSKILTSKFLRRWEPHHLTLTDSSLTSATPTGYMEASLSYSSIEDLQLLSWDNAPKYCVQLSFPGGTVLLQVTSAIILKGSQWRSKKIYKYRKVLNNPSRWDVVLKEIKALVDMALTSPLQDESIHQAPLHIISTLLAENANLSTQDHENIIVAIAPLLENNHPPPDLCEFFCKHCRERPRSMVVIEVFTPVVQRILKHNMDFGKCPRLRLFTQEYILALNELNAGMEVVKKFVHSMHGPTGQCPHPRVLPNLVAVCLAAIYSCYEEFINSRDNSPSLKEIRNGCQQQNERKPPMPLRLLRPEPPTPPPPEILVELERNNNSANTRRKGGPSGGDSEPNLIDCLLVSPAVNILSIQLPAQADRVLGCFALILKMLSDYDDWRPALASLLQPIPFPKEALAHAKFTKELKYVIQRFAEDPRQEVHSCLLSVRSGKDGWFQLYSPGGVACDDDGELFASMVHILMGSCYKTKKFLLSLAENKLGPCMLLALRGNQTMVEILCLMLEYNIIENKDTQLQIISTLESTQVGLRMYEQLCDRQRELKELQRKGGPTRLTLPSKSTDADLARLLSSGSFGNLENLSLAFTNVTSACAEQLIKLPSLKQLNLWSTQFGDAGLRLLSEHLACLQVLNLCETPVTDAGLLALSSMKSLCSLNMNSTKLTADTYEDLKAKLPNLKDVDVRYTEAW</sequence>
<reference evidence="10" key="1">
    <citation type="submission" date="2025-08" db="UniProtKB">
        <authorList>
            <consortium name="Ensembl"/>
        </authorList>
    </citation>
    <scope>IDENTIFICATION</scope>
</reference>
<evidence type="ECO:0000256" key="5">
    <source>
        <dbReference type="ARBA" id="ARBA00022737"/>
    </source>
</evidence>
<dbReference type="AlphaFoldDB" id="A0A8C2X4Z7"/>
<comment type="subcellular location">
    <subcellularLocation>
        <location evidence="2">Cytoplasm</location>
    </subcellularLocation>
    <subcellularLocation>
        <location evidence="1">Nucleus</location>
    </subcellularLocation>
</comment>
<dbReference type="PANTHER" id="PTHR25480:SF0">
    <property type="entry name" value="C-MAF-INDUCING PROTEIN"/>
    <property type="match status" value="1"/>
</dbReference>
<dbReference type="PANTHER" id="PTHR25480">
    <property type="entry name" value="LEUCINE-RICH REPEAT-CONTAINING PROTEIN 73"/>
    <property type="match status" value="1"/>
</dbReference>
<evidence type="ECO:0000313" key="10">
    <source>
        <dbReference type="Ensembl" id="ENSCLMP00005011471.1"/>
    </source>
</evidence>
<dbReference type="Pfam" id="PF23066">
    <property type="entry name" value="PH_21"/>
    <property type="match status" value="1"/>
</dbReference>
<protein>
    <recommendedName>
        <fullName evidence="7">C-Maf-inducing protein</fullName>
    </recommendedName>
</protein>
<keyword evidence="6" id="KW-0539">Nucleus</keyword>
<accession>A0A8C2X4Z7</accession>
<reference evidence="10" key="2">
    <citation type="submission" date="2025-09" db="UniProtKB">
        <authorList>
            <consortium name="Ensembl"/>
        </authorList>
    </citation>
    <scope>IDENTIFICATION</scope>
</reference>
<dbReference type="Ensembl" id="ENSCLMT00005012344.1">
    <property type="protein sequence ID" value="ENSCLMP00005011471.1"/>
    <property type="gene ID" value="ENSCLMG00005006136.1"/>
</dbReference>
<feature type="compositionally biased region" description="Pro residues" evidence="8">
    <location>
        <begin position="378"/>
        <end position="387"/>
    </location>
</feature>
<gene>
    <name evidence="10" type="primary">cmip</name>
</gene>
<dbReference type="InterPro" id="IPR052813">
    <property type="entry name" value="CMIP"/>
</dbReference>
<proteinExistence type="predicted"/>
<evidence type="ECO:0000256" key="6">
    <source>
        <dbReference type="ARBA" id="ARBA00023242"/>
    </source>
</evidence>
<evidence type="ECO:0000259" key="9">
    <source>
        <dbReference type="Pfam" id="PF23066"/>
    </source>
</evidence>
<evidence type="ECO:0000313" key="11">
    <source>
        <dbReference type="Proteomes" id="UP000694565"/>
    </source>
</evidence>
<keyword evidence="3" id="KW-0963">Cytoplasm</keyword>
<feature type="region of interest" description="Disordered" evidence="8">
    <location>
        <begin position="361"/>
        <end position="389"/>
    </location>
</feature>
<dbReference type="Gene3D" id="3.80.10.10">
    <property type="entry name" value="Ribonuclease Inhibitor"/>
    <property type="match status" value="1"/>
</dbReference>
<evidence type="ECO:0000256" key="8">
    <source>
        <dbReference type="SAM" id="MobiDB-lite"/>
    </source>
</evidence>
<keyword evidence="11" id="KW-1185">Reference proteome</keyword>
<name>A0A8C2X4Z7_CYCLU</name>
<dbReference type="GO" id="GO:0005829">
    <property type="term" value="C:cytosol"/>
    <property type="evidence" value="ECO:0007669"/>
    <property type="project" value="TreeGrafter"/>
</dbReference>
<dbReference type="Proteomes" id="UP000694565">
    <property type="component" value="Unplaced"/>
</dbReference>
<dbReference type="GeneTree" id="ENSGT00390000018220"/>
<organism evidence="10 11">
    <name type="scientific">Cyclopterus lumpus</name>
    <name type="common">Lumpsucker</name>
    <dbReference type="NCBI Taxonomy" id="8103"/>
    <lineage>
        <taxon>Eukaryota</taxon>
        <taxon>Metazoa</taxon>
        <taxon>Chordata</taxon>
        <taxon>Craniata</taxon>
        <taxon>Vertebrata</taxon>
        <taxon>Euteleostomi</taxon>
        <taxon>Actinopterygii</taxon>
        <taxon>Neopterygii</taxon>
        <taxon>Teleostei</taxon>
        <taxon>Neoteleostei</taxon>
        <taxon>Acanthomorphata</taxon>
        <taxon>Eupercaria</taxon>
        <taxon>Perciformes</taxon>
        <taxon>Cottioidei</taxon>
        <taxon>Cottales</taxon>
        <taxon>Cyclopteridae</taxon>
        <taxon>Cyclopterus</taxon>
    </lineage>
</organism>